<feature type="region of interest" description="Disordered" evidence="1">
    <location>
        <begin position="1"/>
        <end position="37"/>
    </location>
</feature>
<evidence type="ECO:0000256" key="1">
    <source>
        <dbReference type="SAM" id="MobiDB-lite"/>
    </source>
</evidence>
<protein>
    <submittedName>
        <fullName evidence="3">AT-rich interactive domain-containing protein 1A-like</fullName>
    </submittedName>
</protein>
<feature type="compositionally biased region" description="Pro residues" evidence="1">
    <location>
        <begin position="1"/>
        <end position="16"/>
    </location>
</feature>
<evidence type="ECO:0000313" key="3">
    <source>
        <dbReference type="RefSeq" id="XP_006821633.1"/>
    </source>
</evidence>
<dbReference type="InterPro" id="IPR008996">
    <property type="entry name" value="IL1/FGF"/>
</dbReference>
<dbReference type="SUPFAM" id="SSF50353">
    <property type="entry name" value="Cytokine"/>
    <property type="match status" value="1"/>
</dbReference>
<dbReference type="RefSeq" id="XP_006821633.1">
    <property type="nucleotide sequence ID" value="XM_006821570.1"/>
</dbReference>
<keyword evidence="2" id="KW-1185">Reference proteome</keyword>
<accession>A0ABM0MNP2</accession>
<evidence type="ECO:0000313" key="2">
    <source>
        <dbReference type="Proteomes" id="UP000694865"/>
    </source>
</evidence>
<dbReference type="Proteomes" id="UP000694865">
    <property type="component" value="Unplaced"/>
</dbReference>
<name>A0ABM0MNP2_SACKO</name>
<reference evidence="3" key="1">
    <citation type="submission" date="2025-08" db="UniProtKB">
        <authorList>
            <consortium name="RefSeq"/>
        </authorList>
    </citation>
    <scope>IDENTIFICATION</scope>
    <source>
        <tissue evidence="3">Testes</tissue>
    </source>
</reference>
<dbReference type="CDD" id="cd23312">
    <property type="entry name" value="beta-trefoil_FGF_RP1"/>
    <property type="match status" value="1"/>
</dbReference>
<organism evidence="2 3">
    <name type="scientific">Saccoglossus kowalevskii</name>
    <name type="common">Acorn worm</name>
    <dbReference type="NCBI Taxonomy" id="10224"/>
    <lineage>
        <taxon>Eukaryota</taxon>
        <taxon>Metazoa</taxon>
        <taxon>Hemichordata</taxon>
        <taxon>Enteropneusta</taxon>
        <taxon>Harrimaniidae</taxon>
        <taxon>Saccoglossus</taxon>
    </lineage>
</organism>
<dbReference type="GeneID" id="100367232"/>
<dbReference type="Gene3D" id="2.80.10.50">
    <property type="match status" value="1"/>
</dbReference>
<proteinExistence type="predicted"/>
<gene>
    <name evidence="3" type="primary">LOC100367232</name>
</gene>
<sequence>MSQPPHNPDFPPPYSANPPHGQAAYPQAGYPQGQVAYPQGGYPQGGYAQGQVAYPQGGYPQGGYAQGQVAYPQGGYPKGGYPQGQAHLQGQAGYPQGGYPAQRPAHHTTIIQTNQPVVVRPSSGSSKSSAGGLLSSLSKGAGKLAKGAYDTVTHEVDIHASSATLKKFSTGNVVELTSRVTSNGLRILPNSQVDARASPNEPCAHFTCINEGHNIVILRNIANPAFHLTITSNHVSGRGTGGFPCKFRIHETLKGFVTLESLQSPGQHIGVTADGTMKAANLVGKDNDAQFSVRLVASAYPSAGVGATQTTVVVQQQYPPTYKYK</sequence>